<comment type="catalytic activity">
    <reaction evidence="1">
        <text>ATP + protein L-histidine = ADP + protein N-phospho-L-histidine.</text>
        <dbReference type="EC" id="2.7.13.3"/>
    </reaction>
</comment>
<keyword evidence="4" id="KW-0808">Transferase</keyword>
<dbReference type="Pfam" id="PF07695">
    <property type="entry name" value="7TMR-DISM_7TM"/>
    <property type="match status" value="1"/>
</dbReference>
<feature type="chain" id="PRO_5036767949" description="histidine kinase" evidence="8">
    <location>
        <begin position="25"/>
        <end position="607"/>
    </location>
</feature>
<dbReference type="SUPFAM" id="SSF55874">
    <property type="entry name" value="ATPase domain of HSP90 chaperone/DNA topoisomerase II/histidine kinase"/>
    <property type="match status" value="1"/>
</dbReference>
<dbReference type="Pfam" id="PF07696">
    <property type="entry name" value="7TMR-DISMED2"/>
    <property type="match status" value="1"/>
</dbReference>
<evidence type="ECO:0000256" key="8">
    <source>
        <dbReference type="SAM" id="SignalP"/>
    </source>
</evidence>
<comment type="caution">
    <text evidence="10">The sequence shown here is derived from an EMBL/GenBank/DDBJ whole genome shotgun (WGS) entry which is preliminary data.</text>
</comment>
<sequence length="607" mass="65768">MRVIVMLMLGLAGALGFYGGWAQAAPQTGVCTAALESQTLAACGRSERPEWGAVHGRWLRIDLEAQQALERRLALGVPDVEHLALWIEHPGAAPRRLLELDAGAAYSDRPIQAPRLALPVPLQPGLQTLWLNYRVHAEGVLQPRLLSPDAERARQGRVDLINGLLFGVLLSLAVLVLVMSRVAPGAAYRAYGAYGLVLLTGVGSLLQTEGYAFAALWPQAAGWNQVAPRVLGMLGLVAHAFFALRFLQLPRSQPRVALAHQVWMALALLALYPDVHDTWAVALALAYVPLALGAAWRAWRQGLAGTALYGLGVLNLMVWTVVLFGLGVLGRNPLPALDFIEFPKIGLALEAAFLSAALVQRAREQAQRLAEQRMRRLAEAEELAEAESQRRAALELAQRQGLRLAGASHDISQPLASLRFAIEALKRTDAPTAIAQHLDRTVAYAQTLLGDLIEQTRAELPPTPDRLSVAAWLEEVAAGHHAAASARGLQLRVRAPGGSLQGSQLILARILHNLVGNAVRYTQRGGVLLAARRRSGGWWLQVWDTGPGLTAAQLDRLQRPFERGDTEHPGYGLGLFIVKGLCAQCGYDFQVISRPGRGSRFAVWVPD</sequence>
<feature type="signal peptide" evidence="8">
    <location>
        <begin position="1"/>
        <end position="24"/>
    </location>
</feature>
<dbReference type="InterPro" id="IPR004358">
    <property type="entry name" value="Sig_transdc_His_kin-like_C"/>
</dbReference>
<feature type="transmembrane region" description="Helical" evidence="7">
    <location>
        <begin position="256"/>
        <end position="273"/>
    </location>
</feature>
<dbReference type="PANTHER" id="PTHR43047">
    <property type="entry name" value="TWO-COMPONENT HISTIDINE PROTEIN KINASE"/>
    <property type="match status" value="1"/>
</dbReference>
<dbReference type="RefSeq" id="WP_198100294.1">
    <property type="nucleotide sequence ID" value="NZ_JAEDAL010000002.1"/>
</dbReference>
<dbReference type="PANTHER" id="PTHR43047:SF9">
    <property type="entry name" value="HISTIDINE KINASE"/>
    <property type="match status" value="1"/>
</dbReference>
<dbReference type="GO" id="GO:0005886">
    <property type="term" value="C:plasma membrane"/>
    <property type="evidence" value="ECO:0007669"/>
    <property type="project" value="TreeGrafter"/>
</dbReference>
<organism evidence="10 11">
    <name type="scientific">Inhella gelatinilytica</name>
    <dbReference type="NCBI Taxonomy" id="2795030"/>
    <lineage>
        <taxon>Bacteria</taxon>
        <taxon>Pseudomonadati</taxon>
        <taxon>Pseudomonadota</taxon>
        <taxon>Betaproteobacteria</taxon>
        <taxon>Burkholderiales</taxon>
        <taxon>Sphaerotilaceae</taxon>
        <taxon>Inhella</taxon>
    </lineage>
</organism>
<keyword evidence="6" id="KW-0175">Coiled coil</keyword>
<keyword evidence="7" id="KW-0472">Membrane</keyword>
<dbReference type="EC" id="2.7.13.3" evidence="2"/>
<accession>A0A931ND47</accession>
<proteinExistence type="predicted"/>
<dbReference type="InterPro" id="IPR005467">
    <property type="entry name" value="His_kinase_dom"/>
</dbReference>
<keyword evidence="8" id="KW-0732">Signal</keyword>
<feature type="coiled-coil region" evidence="6">
    <location>
        <begin position="359"/>
        <end position="397"/>
    </location>
</feature>
<dbReference type="InterPro" id="IPR036097">
    <property type="entry name" value="HisK_dim/P_sf"/>
</dbReference>
<evidence type="ECO:0000256" key="2">
    <source>
        <dbReference type="ARBA" id="ARBA00012438"/>
    </source>
</evidence>
<keyword evidence="7" id="KW-1133">Transmembrane helix</keyword>
<feature type="transmembrane region" description="Helical" evidence="7">
    <location>
        <begin position="160"/>
        <end position="179"/>
    </location>
</feature>
<name>A0A931ND47_9BURK</name>
<dbReference type="AlphaFoldDB" id="A0A931ND47"/>
<evidence type="ECO:0000256" key="6">
    <source>
        <dbReference type="SAM" id="Coils"/>
    </source>
</evidence>
<feature type="transmembrane region" description="Helical" evidence="7">
    <location>
        <begin position="279"/>
        <end position="296"/>
    </location>
</feature>
<evidence type="ECO:0000256" key="5">
    <source>
        <dbReference type="ARBA" id="ARBA00022777"/>
    </source>
</evidence>
<dbReference type="GO" id="GO:0000155">
    <property type="term" value="F:phosphorelay sensor kinase activity"/>
    <property type="evidence" value="ECO:0007669"/>
    <property type="project" value="InterPro"/>
</dbReference>
<dbReference type="InterPro" id="IPR011622">
    <property type="entry name" value="7TMR_DISM_rcpt_extracell_dom2"/>
</dbReference>
<dbReference type="PRINTS" id="PR00344">
    <property type="entry name" value="BCTRLSENSOR"/>
</dbReference>
<dbReference type="Pfam" id="PF02518">
    <property type="entry name" value="HATPase_c"/>
    <property type="match status" value="1"/>
</dbReference>
<dbReference type="Gene3D" id="3.30.565.10">
    <property type="entry name" value="Histidine kinase-like ATPase, C-terminal domain"/>
    <property type="match status" value="1"/>
</dbReference>
<evidence type="ECO:0000313" key="10">
    <source>
        <dbReference type="EMBL" id="MBH9552707.1"/>
    </source>
</evidence>
<evidence type="ECO:0000313" key="11">
    <source>
        <dbReference type="Proteomes" id="UP000620139"/>
    </source>
</evidence>
<evidence type="ECO:0000256" key="4">
    <source>
        <dbReference type="ARBA" id="ARBA00022679"/>
    </source>
</evidence>
<dbReference type="SMART" id="SM00388">
    <property type="entry name" value="HisKA"/>
    <property type="match status" value="1"/>
</dbReference>
<dbReference type="CDD" id="cd00082">
    <property type="entry name" value="HisKA"/>
    <property type="match status" value="1"/>
</dbReference>
<keyword evidence="11" id="KW-1185">Reference proteome</keyword>
<dbReference type="SMART" id="SM00387">
    <property type="entry name" value="HATPase_c"/>
    <property type="match status" value="1"/>
</dbReference>
<dbReference type="PROSITE" id="PS50109">
    <property type="entry name" value="HIS_KIN"/>
    <property type="match status" value="1"/>
</dbReference>
<feature type="transmembrane region" description="Helical" evidence="7">
    <location>
        <begin position="308"/>
        <end position="330"/>
    </location>
</feature>
<dbReference type="InterPro" id="IPR003661">
    <property type="entry name" value="HisK_dim/P_dom"/>
</dbReference>
<dbReference type="InterPro" id="IPR011623">
    <property type="entry name" value="7TMR_DISM_rcpt_extracell_dom1"/>
</dbReference>
<dbReference type="Gene3D" id="2.60.40.2380">
    <property type="match status" value="1"/>
</dbReference>
<evidence type="ECO:0000256" key="1">
    <source>
        <dbReference type="ARBA" id="ARBA00000085"/>
    </source>
</evidence>
<dbReference type="Gene3D" id="1.10.287.130">
    <property type="match status" value="1"/>
</dbReference>
<dbReference type="InterPro" id="IPR003594">
    <property type="entry name" value="HATPase_dom"/>
</dbReference>
<dbReference type="EMBL" id="JAEDAL010000002">
    <property type="protein sequence ID" value="MBH9552707.1"/>
    <property type="molecule type" value="Genomic_DNA"/>
</dbReference>
<evidence type="ECO:0000259" key="9">
    <source>
        <dbReference type="PROSITE" id="PS50109"/>
    </source>
</evidence>
<feature type="transmembrane region" description="Helical" evidence="7">
    <location>
        <begin position="191"/>
        <end position="214"/>
    </location>
</feature>
<dbReference type="GO" id="GO:0009927">
    <property type="term" value="F:histidine phosphotransfer kinase activity"/>
    <property type="evidence" value="ECO:0007669"/>
    <property type="project" value="TreeGrafter"/>
</dbReference>
<protein>
    <recommendedName>
        <fullName evidence="2">histidine kinase</fullName>
        <ecNumber evidence="2">2.7.13.3</ecNumber>
    </recommendedName>
</protein>
<keyword evidence="3" id="KW-0597">Phosphoprotein</keyword>
<feature type="domain" description="Histidine kinase" evidence="9">
    <location>
        <begin position="406"/>
        <end position="607"/>
    </location>
</feature>
<dbReference type="SUPFAM" id="SSF47384">
    <property type="entry name" value="Homodimeric domain of signal transducing histidine kinase"/>
    <property type="match status" value="1"/>
</dbReference>
<keyword evidence="7" id="KW-0812">Transmembrane</keyword>
<evidence type="ECO:0000256" key="7">
    <source>
        <dbReference type="SAM" id="Phobius"/>
    </source>
</evidence>
<evidence type="ECO:0000256" key="3">
    <source>
        <dbReference type="ARBA" id="ARBA00022553"/>
    </source>
</evidence>
<dbReference type="InterPro" id="IPR036890">
    <property type="entry name" value="HATPase_C_sf"/>
</dbReference>
<gene>
    <name evidence="10" type="ORF">I7X43_07555</name>
</gene>
<keyword evidence="5 10" id="KW-0418">Kinase</keyword>
<reference evidence="10" key="1">
    <citation type="submission" date="2020-12" db="EMBL/GenBank/DDBJ databases">
        <title>The genome sequence of Inhella sp. 4Y17.</title>
        <authorList>
            <person name="Liu Y."/>
        </authorList>
    </citation>
    <scope>NUCLEOTIDE SEQUENCE</scope>
    <source>
        <strain evidence="10">4Y10</strain>
    </source>
</reference>
<feature type="transmembrane region" description="Helical" evidence="7">
    <location>
        <begin position="226"/>
        <end position="244"/>
    </location>
</feature>
<dbReference type="Proteomes" id="UP000620139">
    <property type="component" value="Unassembled WGS sequence"/>
</dbReference>